<dbReference type="Proteomes" id="UP001178461">
    <property type="component" value="Chromosome 14"/>
</dbReference>
<dbReference type="SUPFAM" id="SSF56968">
    <property type="entry name" value="Lipovitellin-phosvitin complex, beta-sheet shell regions"/>
    <property type="match status" value="1"/>
</dbReference>
<organism evidence="3 4">
    <name type="scientific">Podarcis lilfordi</name>
    <name type="common">Lilford's wall lizard</name>
    <dbReference type="NCBI Taxonomy" id="74358"/>
    <lineage>
        <taxon>Eukaryota</taxon>
        <taxon>Metazoa</taxon>
        <taxon>Chordata</taxon>
        <taxon>Craniata</taxon>
        <taxon>Vertebrata</taxon>
        <taxon>Euteleostomi</taxon>
        <taxon>Lepidosauria</taxon>
        <taxon>Squamata</taxon>
        <taxon>Bifurcata</taxon>
        <taxon>Unidentata</taxon>
        <taxon>Episquamata</taxon>
        <taxon>Laterata</taxon>
        <taxon>Lacertibaenia</taxon>
        <taxon>Lacertidae</taxon>
        <taxon>Podarcis</taxon>
    </lineage>
</organism>
<evidence type="ECO:0000313" key="4">
    <source>
        <dbReference type="Proteomes" id="UP001178461"/>
    </source>
</evidence>
<feature type="region of interest" description="Disordered" evidence="1">
    <location>
        <begin position="15"/>
        <end position="65"/>
    </location>
</feature>
<accession>A0AA35L9R2</accession>
<sequence length="1613" mass="180995">MEDIVQKLFGLHPAEDAKGRFHKAEPPIETGRKTSLNKPTFERNDPSSKERKPSARKEKQKCPSGQYNKMSELAKKFTKRMGKKKKPKCSLSIKVFGNELAVLDCGDLRSQAKLYYLNLVELVVKLLKGQEVQFNKRLSLATEELLFPAISGLPVLLALNASTAVSAAIQGNMDFRQRSNFFVNGYIKPSAVFQISAQMGTVGTLGKTGLSWSTGLRSSASLDGGVQVKKGKEVKVFLNTPEESMEMVYFSSELHAMTVDEMETAHGFPSYSETRSCTSEEGTPKSELKREIAINFHLNIPQKKFRIEFIHPKKKMQVNGNIEASRNSRVGHLELIVDDDNIYYIKGRTDLHTAAAEQRYTSHLEVKLLRDGSPIVLSGNLTKQPGKKMAFSVSLINLLKDSAFLSVCMEKKADDKLKQYSLEGETHIPGVLGSHIVALLQQRGDIWSSALKIKYGLFGAAKSLQHECTTGQKLKVENVPKDAYRLDLEHEFYCTQILAYNHKVDLRHEETVSRLHSRLELNYGKHWDEINNKRRVIVSQTFTNSSRPALTSYFMEFTIQVPEKQVDYRTQLQHSCSIQSSTEISTHFKVHYNNRIPFVVGLQWKETSRHSLKKWEGTFNMDTPWLYLFAAHKLHQPQHSAYLATIELTAGKAFVVKGLLVEVFCKDRDDKKEGRILIHTPTATYLQASTVNYFASGFLHSQSEVVSLWNQHIKNEIRLENNEKTKFLHFCIKSAKQELNMTMAYFHLEVPRKANISVQVLWTDHKTPPPLVLQFEAQIEEVKKEKMLYQKRGTVLFRHPFKLPIPQSFLLQETFTLNKKEKHYFLETKVLINELEESVQTLTLSYQAENPHVKREIEVTLKVNRKEALSFLGKYQNQSSMADSQHLVQMDMTHAFQLKFPQSVAMRGELFAREAGLADFASGVTITATIDQQDTSQFTAWLNGTKTGFGIYSQFSHLNQSNFPPSFQAHATTNRYSRNGLNGSFCLHSGRKDLVLLEADFNGEMRKDAGSIRVSALLRQAILTQFRYLWLQFNGKMSPTRAMLSSAVKLNHNAFHLGVVGSKEQKGGLVLTLHGSLRHNVLSLKHVIPQDLSLDGSLRHKNNIREGIMNIMVNQSVFGAHIRNRNVFGNESFHNIAVAVTQNGSWAFPREAKLRGQLELRRGIQRGLASIQMDTRALHLNISNIIILEHLGASGMPAHNISNFYTTESSILATYGHISSNHTVTLKLQGGSRKTAAAAGAQRWPSETLQAQIIANFSHNIPELKNHGIPFSIESTCHYQNFSEKMAMRVAAQAGEEEFKIELEKQGTNSTSGFSLFLYHDVGLLIHTIPPLVRVQCDGESTSHQLSGHCHGEVANHSVEAPARVLLSGSVGTANCTADVVGEVISNATFAQFRIHAACNPQHSLEIGLRHAWPYLSSLGLSQENRIKAAAVKGDEYKGLLEATLGKCKLTGNGEVNTEGEVTAAEWKVILLNKCDLLEKMELPQKLVSRGSFLMNIYNVSLATHFWCDGKTADVQLEVSSVDKYTVQGSLGHSFPYLYDLGLPPDNSLYLSVTNGSVLNGLLLLHNGNCKLEAQGEIRPRNQTEWFLEMETDCTVLQVVPGSFLVLKQNMAL</sequence>
<name>A0AA35L9R2_9SAUR</name>
<gene>
    <name evidence="3" type="ORF">PODLI_1B014578</name>
</gene>
<evidence type="ECO:0000259" key="2">
    <source>
        <dbReference type="SMART" id="SM01169"/>
    </source>
</evidence>
<dbReference type="Gene3D" id="2.20.80.10">
    <property type="entry name" value="Lipovitellin-phosvitin complex, chain A, domain 4"/>
    <property type="match status" value="1"/>
</dbReference>
<evidence type="ECO:0000313" key="3">
    <source>
        <dbReference type="EMBL" id="CAI5792169.1"/>
    </source>
</evidence>
<proteinExistence type="predicted"/>
<dbReference type="PANTHER" id="PTHR37860">
    <property type="entry name" value="AGAP008810-PA"/>
    <property type="match status" value="1"/>
</dbReference>
<dbReference type="PANTHER" id="PTHR37860:SF2">
    <property type="entry name" value="VITELLOGENIN DOMAIN-CONTAINING PROTEIN"/>
    <property type="match status" value="1"/>
</dbReference>
<dbReference type="EMBL" id="OX395139">
    <property type="protein sequence ID" value="CAI5792169.1"/>
    <property type="molecule type" value="Genomic_DNA"/>
</dbReference>
<feature type="domain" description="Vitellinogen open beta-sheet" evidence="2">
    <location>
        <begin position="4"/>
        <end position="257"/>
    </location>
</feature>
<dbReference type="Pfam" id="PF21013">
    <property type="entry name" value="LOC400499"/>
    <property type="match status" value="1"/>
</dbReference>
<dbReference type="Pfam" id="PF09172">
    <property type="entry name" value="Vit_open_b-sht"/>
    <property type="match status" value="1"/>
</dbReference>
<feature type="compositionally biased region" description="Basic and acidic residues" evidence="1">
    <location>
        <begin position="40"/>
        <end position="61"/>
    </location>
</feature>
<keyword evidence="4" id="KW-1185">Reference proteome</keyword>
<dbReference type="GO" id="GO:0005319">
    <property type="term" value="F:lipid transporter activity"/>
    <property type="evidence" value="ECO:0007669"/>
    <property type="project" value="InterPro"/>
</dbReference>
<protein>
    <submittedName>
        <fullName evidence="3">XP_028562168.1LOW QUALITY PROTEIN: uncharacterized protein LOC114584447</fullName>
    </submittedName>
</protein>
<dbReference type="InterPro" id="IPR015255">
    <property type="entry name" value="Vitellinogen_open_b-sht"/>
</dbReference>
<dbReference type="SMART" id="SM01169">
    <property type="entry name" value="DUF1943"/>
    <property type="match status" value="1"/>
</dbReference>
<dbReference type="InterPro" id="IPR048484">
    <property type="entry name" value="LOC400499-like"/>
</dbReference>
<feature type="compositionally biased region" description="Basic and acidic residues" evidence="1">
    <location>
        <begin position="15"/>
        <end position="32"/>
    </location>
</feature>
<dbReference type="InterPro" id="IPR015819">
    <property type="entry name" value="Lipid_transp_b-sht_shell"/>
</dbReference>
<evidence type="ECO:0000256" key="1">
    <source>
        <dbReference type="SAM" id="MobiDB-lite"/>
    </source>
</evidence>
<reference evidence="3" key="1">
    <citation type="submission" date="2022-12" db="EMBL/GenBank/DDBJ databases">
        <authorList>
            <person name="Alioto T."/>
            <person name="Alioto T."/>
            <person name="Gomez Garrido J."/>
        </authorList>
    </citation>
    <scope>NUCLEOTIDE SEQUENCE</scope>
</reference>